<organism evidence="2 3">
    <name type="scientific">Paenibacillus thailandensis</name>
    <dbReference type="NCBI Taxonomy" id="393250"/>
    <lineage>
        <taxon>Bacteria</taxon>
        <taxon>Bacillati</taxon>
        <taxon>Bacillota</taxon>
        <taxon>Bacilli</taxon>
        <taxon>Bacillales</taxon>
        <taxon>Paenibacillaceae</taxon>
        <taxon>Paenibacillus</taxon>
    </lineage>
</organism>
<keyword evidence="1" id="KW-0472">Membrane</keyword>
<name>A0ABW5QTE9_9BACL</name>
<protein>
    <submittedName>
        <fullName evidence="2">DUF5325 family protein</fullName>
    </submittedName>
</protein>
<dbReference type="Proteomes" id="UP001597493">
    <property type="component" value="Unassembled WGS sequence"/>
</dbReference>
<feature type="transmembrane region" description="Helical" evidence="1">
    <location>
        <begin position="31"/>
        <end position="48"/>
    </location>
</feature>
<proteinExistence type="predicted"/>
<dbReference type="EMBL" id="JBHUMY010000001">
    <property type="protein sequence ID" value="MFD2659228.1"/>
    <property type="molecule type" value="Genomic_DNA"/>
</dbReference>
<dbReference type="InterPro" id="IPR035211">
    <property type="entry name" value="DUF5325"/>
</dbReference>
<comment type="caution">
    <text evidence="2">The sequence shown here is derived from an EMBL/GenBank/DDBJ whole genome shotgun (WGS) entry which is preliminary data.</text>
</comment>
<evidence type="ECO:0000313" key="2">
    <source>
        <dbReference type="EMBL" id="MFD2659228.1"/>
    </source>
</evidence>
<keyword evidence="3" id="KW-1185">Reference proteome</keyword>
<evidence type="ECO:0000256" key="1">
    <source>
        <dbReference type="SAM" id="Phobius"/>
    </source>
</evidence>
<evidence type="ECO:0000313" key="3">
    <source>
        <dbReference type="Proteomes" id="UP001597493"/>
    </source>
</evidence>
<dbReference type="RefSeq" id="WP_379269599.1">
    <property type="nucleotide sequence ID" value="NZ_JBHUGT010000031.1"/>
</dbReference>
<accession>A0ABW5QTE9</accession>
<keyword evidence="1" id="KW-1133">Transmembrane helix</keyword>
<reference evidence="3" key="1">
    <citation type="journal article" date="2019" name="Int. J. Syst. Evol. Microbiol.">
        <title>The Global Catalogue of Microorganisms (GCM) 10K type strain sequencing project: providing services to taxonomists for standard genome sequencing and annotation.</title>
        <authorList>
            <consortium name="The Broad Institute Genomics Platform"/>
            <consortium name="The Broad Institute Genome Sequencing Center for Infectious Disease"/>
            <person name="Wu L."/>
            <person name="Ma J."/>
        </authorList>
    </citation>
    <scope>NUCLEOTIDE SEQUENCE [LARGE SCALE GENOMIC DNA]</scope>
    <source>
        <strain evidence="3">TISTR 1827</strain>
    </source>
</reference>
<keyword evidence="1" id="KW-0812">Transmembrane</keyword>
<dbReference type="Pfam" id="PF17259">
    <property type="entry name" value="DUF5325"/>
    <property type="match status" value="1"/>
</dbReference>
<gene>
    <name evidence="2" type="ORF">ACFSW5_02985</name>
</gene>
<sequence>MSKPLALLFAVVSTILMSATAISISHNLWATLILSIATVGFIGTGFMLKGKKRRRQQQPQG</sequence>